<keyword evidence="3" id="KW-1185">Reference proteome</keyword>
<name>A0A1A9I6N8_9BACT</name>
<keyword evidence="1" id="KW-1133">Transmembrane helix</keyword>
<protein>
    <submittedName>
        <fullName evidence="2">Uncharacterized protein</fullName>
    </submittedName>
</protein>
<evidence type="ECO:0000313" key="3">
    <source>
        <dbReference type="Proteomes" id="UP000077667"/>
    </source>
</evidence>
<reference evidence="2 3" key="1">
    <citation type="submission" date="2016-05" db="EMBL/GenBank/DDBJ databases">
        <title>Niabella ginsenosidivorans BS26 whole genome sequencing.</title>
        <authorList>
            <person name="Im W.T."/>
            <person name="Siddiqi M.Z."/>
        </authorList>
    </citation>
    <scope>NUCLEOTIDE SEQUENCE [LARGE SCALE GENOMIC DNA]</scope>
    <source>
        <strain evidence="2 3">BS26</strain>
    </source>
</reference>
<sequence length="91" mass="9776">MTKKKIDFQNNNTSVIGNHKSVAFKLIGMTIFLIVIPVAVRDSGRSGGICGEPGANPNRLSTKSYATVTNGHHRGKCGSLYKTPSIFLSLL</sequence>
<evidence type="ECO:0000256" key="1">
    <source>
        <dbReference type="SAM" id="Phobius"/>
    </source>
</evidence>
<dbReference type="Proteomes" id="UP000077667">
    <property type="component" value="Chromosome"/>
</dbReference>
<dbReference type="KEGG" id="nia:A8C56_20195"/>
<organism evidence="2 3">
    <name type="scientific">Niabella ginsenosidivorans</name>
    <dbReference type="NCBI Taxonomy" id="1176587"/>
    <lineage>
        <taxon>Bacteria</taxon>
        <taxon>Pseudomonadati</taxon>
        <taxon>Bacteroidota</taxon>
        <taxon>Chitinophagia</taxon>
        <taxon>Chitinophagales</taxon>
        <taxon>Chitinophagaceae</taxon>
        <taxon>Niabella</taxon>
    </lineage>
</organism>
<evidence type="ECO:0000313" key="2">
    <source>
        <dbReference type="EMBL" id="ANH82995.1"/>
    </source>
</evidence>
<gene>
    <name evidence="2" type="ORF">A8C56_20195</name>
</gene>
<proteinExistence type="predicted"/>
<keyword evidence="1" id="KW-0472">Membrane</keyword>
<accession>A0A1A9I6N8</accession>
<dbReference type="EMBL" id="CP015772">
    <property type="protein sequence ID" value="ANH82995.1"/>
    <property type="molecule type" value="Genomic_DNA"/>
</dbReference>
<dbReference type="AlphaFoldDB" id="A0A1A9I6N8"/>
<feature type="transmembrane region" description="Helical" evidence="1">
    <location>
        <begin position="21"/>
        <end position="40"/>
    </location>
</feature>
<keyword evidence="1" id="KW-0812">Transmembrane</keyword>